<dbReference type="FunFam" id="1.10.220.20:FF:000002">
    <property type="entry name" value="Brefeldin A-inhibited guanine nucleotide-exchange protein 1"/>
    <property type="match status" value="1"/>
</dbReference>
<evidence type="ECO:0000256" key="6">
    <source>
        <dbReference type="ARBA" id="ARBA00049643"/>
    </source>
</evidence>
<dbReference type="InterPro" id="IPR035999">
    <property type="entry name" value="Sec7_dom_sf"/>
</dbReference>
<dbReference type="GO" id="GO:0032012">
    <property type="term" value="P:regulation of ARF protein signal transduction"/>
    <property type="evidence" value="ECO:0007669"/>
    <property type="project" value="InterPro"/>
</dbReference>
<keyword evidence="2" id="KW-0963">Cytoplasm</keyword>
<dbReference type="GO" id="GO:0015031">
    <property type="term" value="P:protein transport"/>
    <property type="evidence" value="ECO:0007669"/>
    <property type="project" value="UniProtKB-KW"/>
</dbReference>
<comment type="caution">
    <text evidence="9">The sequence shown here is derived from an EMBL/GenBank/DDBJ whole genome shotgun (WGS) entry which is preliminary data.</text>
</comment>
<dbReference type="RefSeq" id="XP_018229154.1">
    <property type="nucleotide sequence ID" value="XM_018374582.1"/>
</dbReference>
<dbReference type="InterPro" id="IPR032691">
    <property type="entry name" value="Mon2/Sec7/BIG1-like_HUS"/>
</dbReference>
<dbReference type="CDD" id="cd00171">
    <property type="entry name" value="Sec7"/>
    <property type="match status" value="1"/>
</dbReference>
<dbReference type="Pfam" id="PF01369">
    <property type="entry name" value="Sec7"/>
    <property type="match status" value="1"/>
</dbReference>
<dbReference type="SUPFAM" id="SSF48371">
    <property type="entry name" value="ARM repeat"/>
    <property type="match status" value="1"/>
</dbReference>
<dbReference type="InterPro" id="IPR015403">
    <property type="entry name" value="Mon2/Sec7/BIG1-like_HDS"/>
</dbReference>
<dbReference type="SMART" id="SM00222">
    <property type="entry name" value="Sec7"/>
    <property type="match status" value="1"/>
</dbReference>
<dbReference type="InterPro" id="IPR023394">
    <property type="entry name" value="Sec7_C_sf"/>
</dbReference>
<keyword evidence="4" id="KW-0472">Membrane</keyword>
<keyword evidence="10" id="KW-1185">Reference proteome</keyword>
<dbReference type="Pfam" id="PF12783">
    <property type="entry name" value="Sec7-like_HUS"/>
    <property type="match status" value="1"/>
</dbReference>
<dbReference type="InterPro" id="IPR016024">
    <property type="entry name" value="ARM-type_fold"/>
</dbReference>
<evidence type="ECO:0000256" key="4">
    <source>
        <dbReference type="ARBA" id="ARBA00023136"/>
    </source>
</evidence>
<dbReference type="SUPFAM" id="SSF48425">
    <property type="entry name" value="Sec7 domain"/>
    <property type="match status" value="1"/>
</dbReference>
<dbReference type="FunFam" id="1.10.1000.11:FF:000003">
    <property type="entry name" value="Brefeldin A-inhibited guanine nucleotide-exchange protein 1"/>
    <property type="match status" value="1"/>
</dbReference>
<dbReference type="InterPro" id="IPR046455">
    <property type="entry name" value="Sec7/BIG1-like_C"/>
</dbReference>
<proteinExistence type="predicted"/>
<evidence type="ECO:0000256" key="7">
    <source>
        <dbReference type="ARBA" id="ARBA00060451"/>
    </source>
</evidence>
<dbReference type="EMBL" id="LFWA01000010">
    <property type="protein sequence ID" value="KTW29045.1"/>
    <property type="molecule type" value="Genomic_DNA"/>
</dbReference>
<dbReference type="PANTHER" id="PTHR10663:SF375">
    <property type="entry name" value="LD29171P"/>
    <property type="match status" value="1"/>
</dbReference>
<organism evidence="9 10">
    <name type="scientific">Pneumocystis jirovecii (strain RU7)</name>
    <name type="common">Human pneumocystis pneumonia agent</name>
    <dbReference type="NCBI Taxonomy" id="1408657"/>
    <lineage>
        <taxon>Eukaryota</taxon>
        <taxon>Fungi</taxon>
        <taxon>Dikarya</taxon>
        <taxon>Ascomycota</taxon>
        <taxon>Taphrinomycotina</taxon>
        <taxon>Pneumocystomycetes</taxon>
        <taxon>Pneumocystaceae</taxon>
        <taxon>Pneumocystis</taxon>
    </lineage>
</organism>
<keyword evidence="5" id="KW-0968">Cytoplasmic vesicle</keyword>
<evidence type="ECO:0000313" key="10">
    <source>
        <dbReference type="Proteomes" id="UP000053447"/>
    </source>
</evidence>
<comment type="subcellular location">
    <subcellularLocation>
        <location evidence="7">Cytoplasmic vesicle</location>
        <location evidence="7">COPI-coated vesicle membrane</location>
    </subcellularLocation>
    <subcellularLocation>
        <location evidence="6">Cytoplasmic vesicle</location>
        <location evidence="6">COPII-coated vesicle membrane</location>
    </subcellularLocation>
</comment>
<evidence type="ECO:0000256" key="5">
    <source>
        <dbReference type="ARBA" id="ARBA00023329"/>
    </source>
</evidence>
<dbReference type="PANTHER" id="PTHR10663">
    <property type="entry name" value="GUANYL-NUCLEOTIDE EXCHANGE FACTOR"/>
    <property type="match status" value="1"/>
</dbReference>
<sequence>MIDNEENIDVDIDLEEHFQNLLKSNEFIEDNILESSKQLDNLNSSEDVEKELQERLQKNILDRSEESHFNHLETYEETIKESPGNSSNISDIGRSSMDKEFDIISHIKERSKSFPYIYNSSMEISQKSGFGYIVFVIQALEIILATKEAKKNGQLKDIVSKTLDAIKTNASPSPSTILKPLQCACSTFSSQCTIPALDCLSKLLSYSFFVDPSPSIQPYDDTNSEQEATKSTIPIMEQVIDTICNCFQGDITDPHVQLQTVKALLAAVLNENPKTIIHQNTLLKAIRQTYNIFLLSKDTSNQIIIQGILTQMVHTIFGRVKIRFVENSKNNSFSETISSPFSFSEEKNKSSQLNIDVIDYETHHSTIETLNIDVIQKKLTNLKTDSSEKNIFNSFEGLKSPQNPCDLNKKEQQMLDENQLFIRDAFILFRILCKLSVKQSPYENITDLRSHSMRSKLLSLHLIYSILNSYMEIFTSKNIKIYIFSTSIAFTEAIKEYLCLTLTRNFVSPVQQVFNISCEIFWKMIGSMRMMLKVEIEVFLKEIFLPILEMRNSTYQQKQTLLEILQRISNDPKVLVEVYLNYDCDRAAIINILSKVATSSLQTNQYQQHAVKVSNKSSINSPLPISPLPILTTSEHLENNLITMEYNLKLKSLRCIVSILQSLISWSQEGVKTATTEFKELPLNESNNNSNERVYDFRRSLTIGPIVSDSIDYSNKLKSNTLDDPEIFEALKHRKNILFECIKKFNSKPQKGIEALYEHKFIKSLSPNDIAAFLYETEGLNKTVLGEYLGEGDTENISIMHSFVDLMDFSRMSFVDALRKFLQFFRLPGEAQKIDRYMLKFAEHYINCNPGAFANADTAYILAYSVIILNTDLHNPHIKKRMSLNDFIKNTGKINDEESLSEKYLTEIYEEILSNEIVLKDEQDAALISGLAHSSYGFASNISNILGIIGRNIQRETYMTASEEMANKTETLFKNILKAQKEGLLKPTSIYYSASHFEHVGPMFEIAWIPILASISDLLQSQDDSSIVSLCLEAFKLAIQISCLFDLKFAKNAFISTLTKFTNLGNLNEMKIKNVNSIKALLEIALSEGNSLNELWKDVLICVSQLERFQLINSGVDEFFIPDIGNAKIKTQTSPNGSQRNQSFQLGRSSLRLKLNSQITYNKAVAEEAGSREVTHLVDKIFTQSAHLSGNAIIDFVRALSEVSWEEIQSSGSSESPRMFSLQKLVEISYYNMARIRMEWSNLWIILGKHFNKVGCLQNTVVVFFALDSLRQLAMRFFNTKELSYFKFQKDFLKPFQYILVNNPIEKVKEMVLICLQQMIQARANDIRSGWRTMFTVFQFAAREEHENIVNFSFDIVKQLSKENLDIIVSQNSFADLIICLTEFSKNDKYQTISLESMKLLKSIIDKVLEYQESPLMDKNQEKSLDDDSMIKYWFPVLFGFYDILVTGEDLETRSRALNYLFNILILYGTNYTSTFWDTVCRQLLFPIFIILKSQSETFKVNAQEHLNSWISNIMIQSLLNIVELLDKYFDILEKMLDVFLEFLVTCTCQENDILAKTSISCFQQLVLRKVDALKDNHWCQIVNTFEILFETTTAHELFKFTPTDELESINNIEIDSNKIETSIETQKLSNISLNNLFSPIRQLQMFDTLNENNIIEPHQLSIPQRKKSRSLILKCIIQLFLIDSLGEIFKNNDVFLKIPLKELLRIINILENSWNFARQFNSDKQLRINLWKNGFMKNLPNLLRQETNSVSVCFTSLFKIYFDTSDKIVDKDVVRKRLIMIFKKVLVVYCSLDIESQLRNIQAWKHVIVESLNAFMKFEDVDFVEYIKEFYEFGLNILGRDGIDSEIRIVLRELFKKIGDILLKNKEQ</sequence>
<dbReference type="eggNOG" id="KOG0929">
    <property type="taxonomic scope" value="Eukaryota"/>
</dbReference>
<dbReference type="Pfam" id="PF16213">
    <property type="entry name" value="DCB"/>
    <property type="match status" value="1"/>
</dbReference>
<dbReference type="GO" id="GO:0012507">
    <property type="term" value="C:ER to Golgi transport vesicle membrane"/>
    <property type="evidence" value="ECO:0007669"/>
    <property type="project" value="UniProtKB-SubCell"/>
</dbReference>
<accession>A0A0W4ZKZ5</accession>
<feature type="domain" description="SEC7" evidence="8">
    <location>
        <begin position="727"/>
        <end position="915"/>
    </location>
</feature>
<dbReference type="GeneID" id="28940837"/>
<dbReference type="STRING" id="1408657.A0A0W4ZKZ5"/>
<protein>
    <recommendedName>
        <fullName evidence="8">SEC7 domain-containing protein</fullName>
    </recommendedName>
</protein>
<evidence type="ECO:0000256" key="3">
    <source>
        <dbReference type="ARBA" id="ARBA00022927"/>
    </source>
</evidence>
<dbReference type="Gene3D" id="1.10.1000.11">
    <property type="entry name" value="Arf Nucleotide-binding Site Opener,domain 2"/>
    <property type="match status" value="1"/>
</dbReference>
<dbReference type="Proteomes" id="UP000053447">
    <property type="component" value="Unassembled WGS sequence"/>
</dbReference>
<dbReference type="GO" id="GO:0005085">
    <property type="term" value="F:guanyl-nucleotide exchange factor activity"/>
    <property type="evidence" value="ECO:0007669"/>
    <property type="project" value="InterPro"/>
</dbReference>
<keyword evidence="1" id="KW-0813">Transport</keyword>
<dbReference type="Pfam" id="PF20252">
    <property type="entry name" value="BIG2_C"/>
    <property type="match status" value="1"/>
</dbReference>
<evidence type="ECO:0000256" key="1">
    <source>
        <dbReference type="ARBA" id="ARBA00022448"/>
    </source>
</evidence>
<evidence type="ECO:0000256" key="2">
    <source>
        <dbReference type="ARBA" id="ARBA00022490"/>
    </source>
</evidence>
<dbReference type="GO" id="GO:0030663">
    <property type="term" value="C:COPI-coated vesicle membrane"/>
    <property type="evidence" value="ECO:0007669"/>
    <property type="project" value="UniProtKB-SubCell"/>
</dbReference>
<dbReference type="InterPro" id="IPR032629">
    <property type="entry name" value="DCB_dom"/>
</dbReference>
<evidence type="ECO:0000313" key="9">
    <source>
        <dbReference type="EMBL" id="KTW29045.1"/>
    </source>
</evidence>
<name>A0A0W4ZKZ5_PNEJ7</name>
<dbReference type="InterPro" id="IPR000904">
    <property type="entry name" value="Sec7_dom"/>
</dbReference>
<dbReference type="PROSITE" id="PS50190">
    <property type="entry name" value="SEC7"/>
    <property type="match status" value="1"/>
</dbReference>
<keyword evidence="3" id="KW-0653">Protein transport</keyword>
<evidence type="ECO:0000259" key="8">
    <source>
        <dbReference type="PROSITE" id="PS50190"/>
    </source>
</evidence>
<dbReference type="VEuPathDB" id="FungiDB:T551_02319"/>
<gene>
    <name evidence="9" type="ORF">T551_02319</name>
</gene>
<dbReference type="Pfam" id="PF09324">
    <property type="entry name" value="Sec7-like_HDS"/>
    <property type="match status" value="1"/>
</dbReference>
<dbReference type="Gene3D" id="1.10.220.20">
    <property type="match status" value="1"/>
</dbReference>
<reference evidence="10" key="1">
    <citation type="journal article" date="2016" name="Nat. Commun.">
        <title>Genome analysis of three Pneumocystis species reveals adaptation mechanisms to life exclusively in mammalian hosts.</title>
        <authorList>
            <person name="Ma L."/>
            <person name="Chen Z."/>
            <person name="Huang D.W."/>
            <person name="Kutty G."/>
            <person name="Ishihara M."/>
            <person name="Wang H."/>
            <person name="Abouelleil A."/>
            <person name="Bishop L."/>
            <person name="Davey E."/>
            <person name="Deng R."/>
            <person name="Deng X."/>
            <person name="Fan L."/>
            <person name="Fantoni G."/>
            <person name="Fitzgerald M."/>
            <person name="Gogineni E."/>
            <person name="Goldberg J.M."/>
            <person name="Handley G."/>
            <person name="Hu X."/>
            <person name="Huber C."/>
            <person name="Jiao X."/>
            <person name="Jones K."/>
            <person name="Levin J.Z."/>
            <person name="Liu Y."/>
            <person name="Macdonald P."/>
            <person name="Melnikov A."/>
            <person name="Raley C."/>
            <person name="Sassi M."/>
            <person name="Sherman B.T."/>
            <person name="Song X."/>
            <person name="Sykes S."/>
            <person name="Tran B."/>
            <person name="Walsh L."/>
            <person name="Xia Y."/>
            <person name="Yang J."/>
            <person name="Young S."/>
            <person name="Zeng Q."/>
            <person name="Zheng X."/>
            <person name="Stephens R."/>
            <person name="Nusbaum C."/>
            <person name="Birren B.W."/>
            <person name="Azadi P."/>
            <person name="Lempicki R.A."/>
            <person name="Cuomo C.A."/>
            <person name="Kovacs J.A."/>
        </authorList>
    </citation>
    <scope>NUCLEOTIDE SEQUENCE [LARGE SCALE GENOMIC DNA]</scope>
    <source>
        <strain evidence="10">RU7</strain>
    </source>
</reference>
<dbReference type="OrthoDB" id="18431at2759"/>